<name>A0A5N5GKC2_9ROSA</name>
<gene>
    <name evidence="1" type="ORF">D8674_021861</name>
</gene>
<reference evidence="1 2" key="1">
    <citation type="submission" date="2019-09" db="EMBL/GenBank/DDBJ databases">
        <authorList>
            <person name="Ou C."/>
        </authorList>
    </citation>
    <scope>NUCLEOTIDE SEQUENCE [LARGE SCALE GENOMIC DNA]</scope>
    <source>
        <strain evidence="1">S2</strain>
        <tissue evidence="1">Leaf</tissue>
    </source>
</reference>
<accession>A0A5N5GKC2</accession>
<protein>
    <submittedName>
        <fullName evidence="1">S2-RNase</fullName>
    </submittedName>
</protein>
<reference evidence="1 2" key="3">
    <citation type="submission" date="2019-11" db="EMBL/GenBank/DDBJ databases">
        <title>A de novo genome assembly of a pear dwarfing rootstock.</title>
        <authorList>
            <person name="Wang F."/>
            <person name="Wang J."/>
            <person name="Li S."/>
            <person name="Zhang Y."/>
            <person name="Fang M."/>
            <person name="Ma L."/>
            <person name="Zhao Y."/>
            <person name="Jiang S."/>
        </authorList>
    </citation>
    <scope>NUCLEOTIDE SEQUENCE [LARGE SCALE GENOMIC DNA]</scope>
    <source>
        <strain evidence="1">S2</strain>
        <tissue evidence="1">Leaf</tissue>
    </source>
</reference>
<proteinExistence type="predicted"/>
<organism evidence="1 2">
    <name type="scientific">Pyrus ussuriensis x Pyrus communis</name>
    <dbReference type="NCBI Taxonomy" id="2448454"/>
    <lineage>
        <taxon>Eukaryota</taxon>
        <taxon>Viridiplantae</taxon>
        <taxon>Streptophyta</taxon>
        <taxon>Embryophyta</taxon>
        <taxon>Tracheophyta</taxon>
        <taxon>Spermatophyta</taxon>
        <taxon>Magnoliopsida</taxon>
        <taxon>eudicotyledons</taxon>
        <taxon>Gunneridae</taxon>
        <taxon>Pentapetalae</taxon>
        <taxon>rosids</taxon>
        <taxon>fabids</taxon>
        <taxon>Rosales</taxon>
        <taxon>Rosaceae</taxon>
        <taxon>Amygdaloideae</taxon>
        <taxon>Maleae</taxon>
        <taxon>Pyrus</taxon>
    </lineage>
</organism>
<dbReference type="Proteomes" id="UP000327157">
    <property type="component" value="Chromosome 3"/>
</dbReference>
<evidence type="ECO:0000313" key="2">
    <source>
        <dbReference type="Proteomes" id="UP000327157"/>
    </source>
</evidence>
<reference evidence="2" key="2">
    <citation type="submission" date="2019-10" db="EMBL/GenBank/DDBJ databases">
        <title>A de novo genome assembly of a pear dwarfing rootstock.</title>
        <authorList>
            <person name="Wang F."/>
            <person name="Wang J."/>
            <person name="Li S."/>
            <person name="Zhang Y."/>
            <person name="Fang M."/>
            <person name="Ma L."/>
            <person name="Zhao Y."/>
            <person name="Jiang S."/>
        </authorList>
    </citation>
    <scope>NUCLEOTIDE SEQUENCE [LARGE SCALE GENOMIC DNA]</scope>
</reference>
<sequence>MVGSSTTSEETQILKTLKYNLMRDELEVEEIVVKREDVDAGDELGARRVEFVVPRVDKELKPKLRMEFDSLDEGYTFYNNYALAPRFEFKSIVVESPLMVNVN</sequence>
<keyword evidence="2" id="KW-1185">Reference proteome</keyword>
<evidence type="ECO:0000313" key="1">
    <source>
        <dbReference type="EMBL" id="KAB2615273.1"/>
    </source>
</evidence>
<comment type="caution">
    <text evidence="1">The sequence shown here is derived from an EMBL/GenBank/DDBJ whole genome shotgun (WGS) entry which is preliminary data.</text>
</comment>
<dbReference type="AlphaFoldDB" id="A0A5N5GKC2"/>
<dbReference type="EMBL" id="SMOL01000402">
    <property type="protein sequence ID" value="KAB2615273.1"/>
    <property type="molecule type" value="Genomic_DNA"/>
</dbReference>